<evidence type="ECO:0000256" key="8">
    <source>
        <dbReference type="ARBA" id="ARBA00022729"/>
    </source>
</evidence>
<feature type="chain" id="PRO_5042093775" description="Extracellular membrane protein CFEM domain-containing protein" evidence="16">
    <location>
        <begin position="21"/>
        <end position="492"/>
    </location>
</feature>
<keyword evidence="7 15" id="KW-0812">Transmembrane</keyword>
<evidence type="ECO:0000256" key="3">
    <source>
        <dbReference type="ARBA" id="ARBA00004613"/>
    </source>
</evidence>
<protein>
    <recommendedName>
        <fullName evidence="21">Extracellular membrane protein CFEM domain-containing protein</fullName>
    </recommendedName>
</protein>
<dbReference type="EMBL" id="JAUBYV010000001">
    <property type="protein sequence ID" value="KAK2629220.1"/>
    <property type="molecule type" value="Genomic_DNA"/>
</dbReference>
<evidence type="ECO:0000256" key="6">
    <source>
        <dbReference type="ARBA" id="ARBA00022622"/>
    </source>
</evidence>
<evidence type="ECO:0008006" key="21">
    <source>
        <dbReference type="Google" id="ProtNLM"/>
    </source>
</evidence>
<keyword evidence="9 15" id="KW-1133">Transmembrane helix</keyword>
<feature type="transmembrane region" description="Helical" evidence="15">
    <location>
        <begin position="183"/>
        <end position="207"/>
    </location>
</feature>
<keyword evidence="20" id="KW-1185">Reference proteome</keyword>
<evidence type="ECO:0000256" key="1">
    <source>
        <dbReference type="ARBA" id="ARBA00004141"/>
    </source>
</evidence>
<evidence type="ECO:0000256" key="7">
    <source>
        <dbReference type="ARBA" id="ARBA00022692"/>
    </source>
</evidence>
<evidence type="ECO:0000256" key="13">
    <source>
        <dbReference type="ARBA" id="ARBA00038359"/>
    </source>
</evidence>
<dbReference type="GO" id="GO:0098552">
    <property type="term" value="C:side of membrane"/>
    <property type="evidence" value="ECO:0007669"/>
    <property type="project" value="UniProtKB-KW"/>
</dbReference>
<name>A0AAD9WFA8_9HELO</name>
<feature type="compositionally biased region" description="Low complexity" evidence="14">
    <location>
        <begin position="420"/>
        <end position="436"/>
    </location>
</feature>
<feature type="transmembrane region" description="Helical" evidence="15">
    <location>
        <begin position="113"/>
        <end position="129"/>
    </location>
</feature>
<dbReference type="AlphaFoldDB" id="A0AAD9WFA8"/>
<comment type="caution">
    <text evidence="19">The sequence shown here is derived from an EMBL/GenBank/DDBJ whole genome shotgun (WGS) entry which is preliminary data.</text>
</comment>
<proteinExistence type="inferred from homology"/>
<evidence type="ECO:0000256" key="4">
    <source>
        <dbReference type="ARBA" id="ARBA00010031"/>
    </source>
</evidence>
<evidence type="ECO:0000256" key="2">
    <source>
        <dbReference type="ARBA" id="ARBA00004589"/>
    </source>
</evidence>
<feature type="transmembrane region" description="Helical" evidence="15">
    <location>
        <begin position="219"/>
        <end position="250"/>
    </location>
</feature>
<feature type="domain" description="Rhodopsin" evidence="18">
    <location>
        <begin position="126"/>
        <end position="365"/>
    </location>
</feature>
<keyword evidence="6" id="KW-0325">Glycoprotein</keyword>
<sequence length="492" mass="54021">MRFVALISSLLFAISLGPRGSRVHGFADEGDALPTAPACSVSCLATYVPEYCGSASNLTCICNTPRLTEAVMKCSYAACDTIPEFYQLQRYAAVTCGVKNDKSRRDDVLTLDYVLPSLMIVFLLGRIASRRLLNVGMGADDWTILAAGIAYCVDVGTSFGLVLNDFGVHEYWLSTKQAITGLRWFYVTNLFYMVAITLTKVGLLLCFLRIFPSHRLRQVIIVTGFFIILSNFAIMVALIFQCIPVSAFWTNWMYKTPPTKCIDQYLVLEVAAVFGIIHSVIILVLPVKTVWQLNLPLRHKANLMIMFSVGLLALSCSFMRLPSIIKLDRSSDRSYDQAPLVAYSHIEAGVGIICACLPACRSLLEYFIPCIKLDCGETRASQTTPTGKNDHYHRENRSRSSTRSFARSFGDHKDEPGFGSPWTPSTPSMPSTPSSPQASRIRGGRGMGSVASVEAVAVSKSETARLEARGGPVIHLTRSVEMQSDDGGCHAK</sequence>
<feature type="transmembrane region" description="Helical" evidence="15">
    <location>
        <begin position="270"/>
        <end position="291"/>
    </location>
</feature>
<evidence type="ECO:0000256" key="10">
    <source>
        <dbReference type="ARBA" id="ARBA00023136"/>
    </source>
</evidence>
<dbReference type="InterPro" id="IPR049326">
    <property type="entry name" value="Rhodopsin_dom_fungi"/>
</dbReference>
<evidence type="ECO:0000259" key="18">
    <source>
        <dbReference type="Pfam" id="PF20684"/>
    </source>
</evidence>
<evidence type="ECO:0000256" key="16">
    <source>
        <dbReference type="SAM" id="SignalP"/>
    </source>
</evidence>
<keyword evidence="11" id="KW-1015">Disulfide bond</keyword>
<comment type="similarity">
    <text evidence="13">Belongs to the SAT4 family.</text>
</comment>
<dbReference type="Pfam" id="PF05730">
    <property type="entry name" value="CFEM"/>
    <property type="match status" value="1"/>
</dbReference>
<dbReference type="Pfam" id="PF20684">
    <property type="entry name" value="Fung_rhodopsin"/>
    <property type="match status" value="1"/>
</dbReference>
<feature type="region of interest" description="Disordered" evidence="14">
    <location>
        <begin position="379"/>
        <end position="450"/>
    </location>
</feature>
<feature type="transmembrane region" description="Helical" evidence="15">
    <location>
        <begin position="141"/>
        <end position="163"/>
    </location>
</feature>
<feature type="compositionally biased region" description="Low complexity" evidence="14">
    <location>
        <begin position="399"/>
        <end position="408"/>
    </location>
</feature>
<reference evidence="19" key="1">
    <citation type="submission" date="2023-06" db="EMBL/GenBank/DDBJ databases">
        <title>Draft genome of Marssonina rosae.</title>
        <authorList>
            <person name="Cheng Q."/>
        </authorList>
    </citation>
    <scope>NUCLEOTIDE SEQUENCE</scope>
    <source>
        <strain evidence="19">R4</strain>
    </source>
</reference>
<keyword evidence="6" id="KW-0336">GPI-anchor</keyword>
<dbReference type="InterPro" id="IPR052337">
    <property type="entry name" value="SAT4-like"/>
</dbReference>
<feature type="domain" description="CFEM" evidence="17">
    <location>
        <begin position="33"/>
        <end position="96"/>
    </location>
</feature>
<dbReference type="PANTHER" id="PTHR33048">
    <property type="entry name" value="PTH11-LIKE INTEGRAL MEMBRANE PROTEIN (AFU_ORTHOLOGUE AFUA_5G11245)"/>
    <property type="match status" value="1"/>
</dbReference>
<keyword evidence="10 15" id="KW-0472">Membrane</keyword>
<organism evidence="19 20">
    <name type="scientific">Diplocarpon rosae</name>
    <dbReference type="NCBI Taxonomy" id="946125"/>
    <lineage>
        <taxon>Eukaryota</taxon>
        <taxon>Fungi</taxon>
        <taxon>Dikarya</taxon>
        <taxon>Ascomycota</taxon>
        <taxon>Pezizomycotina</taxon>
        <taxon>Leotiomycetes</taxon>
        <taxon>Helotiales</taxon>
        <taxon>Drepanopezizaceae</taxon>
        <taxon>Diplocarpon</taxon>
    </lineage>
</organism>
<evidence type="ECO:0000256" key="11">
    <source>
        <dbReference type="ARBA" id="ARBA00023157"/>
    </source>
</evidence>
<gene>
    <name evidence="19" type="ORF">QTJ16_000040</name>
</gene>
<keyword evidence="5" id="KW-0964">Secreted</keyword>
<dbReference type="GO" id="GO:0005576">
    <property type="term" value="C:extracellular region"/>
    <property type="evidence" value="ECO:0007669"/>
    <property type="project" value="UniProtKB-SubCell"/>
</dbReference>
<dbReference type="InterPro" id="IPR008427">
    <property type="entry name" value="Extracellular_membr_CFEM_dom"/>
</dbReference>
<dbReference type="Proteomes" id="UP001285354">
    <property type="component" value="Unassembled WGS sequence"/>
</dbReference>
<comment type="subcellular location">
    <subcellularLocation>
        <location evidence="2">Membrane</location>
        <topology evidence="2">Lipid-anchor</topology>
        <topology evidence="2">GPI-anchor</topology>
    </subcellularLocation>
    <subcellularLocation>
        <location evidence="1">Membrane</location>
        <topology evidence="1">Multi-pass membrane protein</topology>
    </subcellularLocation>
    <subcellularLocation>
        <location evidence="3">Secreted</location>
    </subcellularLocation>
</comment>
<keyword evidence="12" id="KW-0449">Lipoprotein</keyword>
<feature type="signal peptide" evidence="16">
    <location>
        <begin position="1"/>
        <end position="20"/>
    </location>
</feature>
<evidence type="ECO:0000256" key="12">
    <source>
        <dbReference type="ARBA" id="ARBA00023288"/>
    </source>
</evidence>
<comment type="similarity">
    <text evidence="4">Belongs to the RBT5 family.</text>
</comment>
<evidence type="ECO:0000256" key="9">
    <source>
        <dbReference type="ARBA" id="ARBA00022989"/>
    </source>
</evidence>
<evidence type="ECO:0000256" key="5">
    <source>
        <dbReference type="ARBA" id="ARBA00022525"/>
    </source>
</evidence>
<evidence type="ECO:0000313" key="20">
    <source>
        <dbReference type="Proteomes" id="UP001285354"/>
    </source>
</evidence>
<feature type="transmembrane region" description="Helical" evidence="15">
    <location>
        <begin position="303"/>
        <end position="321"/>
    </location>
</feature>
<dbReference type="PANTHER" id="PTHR33048:SF47">
    <property type="entry name" value="INTEGRAL MEMBRANE PROTEIN-RELATED"/>
    <property type="match status" value="1"/>
</dbReference>
<accession>A0AAD9WFA8</accession>
<evidence type="ECO:0000256" key="15">
    <source>
        <dbReference type="SAM" id="Phobius"/>
    </source>
</evidence>
<evidence type="ECO:0000256" key="14">
    <source>
        <dbReference type="SAM" id="MobiDB-lite"/>
    </source>
</evidence>
<evidence type="ECO:0000259" key="17">
    <source>
        <dbReference type="Pfam" id="PF05730"/>
    </source>
</evidence>
<feature type="compositionally biased region" description="Basic and acidic residues" evidence="14">
    <location>
        <begin position="388"/>
        <end position="398"/>
    </location>
</feature>
<keyword evidence="8 16" id="KW-0732">Signal</keyword>
<evidence type="ECO:0000313" key="19">
    <source>
        <dbReference type="EMBL" id="KAK2629220.1"/>
    </source>
</evidence>